<organism evidence="1 2">
    <name type="scientific">Sander lucioperca</name>
    <name type="common">Pike-perch</name>
    <name type="synonym">Perca lucioperca</name>
    <dbReference type="NCBI Taxonomy" id="283035"/>
    <lineage>
        <taxon>Eukaryota</taxon>
        <taxon>Metazoa</taxon>
        <taxon>Chordata</taxon>
        <taxon>Craniata</taxon>
        <taxon>Vertebrata</taxon>
        <taxon>Euteleostomi</taxon>
        <taxon>Actinopterygii</taxon>
        <taxon>Neopterygii</taxon>
        <taxon>Teleostei</taxon>
        <taxon>Neoteleostei</taxon>
        <taxon>Acanthomorphata</taxon>
        <taxon>Eupercaria</taxon>
        <taxon>Perciformes</taxon>
        <taxon>Percoidei</taxon>
        <taxon>Percidae</taxon>
        <taxon>Luciopercinae</taxon>
        <taxon>Sander</taxon>
    </lineage>
</organism>
<accession>A0A8C9XVY9</accession>
<dbReference type="AlphaFoldDB" id="A0A8C9XVY9"/>
<proteinExistence type="predicted"/>
<dbReference type="Proteomes" id="UP000694568">
    <property type="component" value="Unplaced"/>
</dbReference>
<reference evidence="1" key="1">
    <citation type="submission" date="2025-08" db="UniProtKB">
        <authorList>
            <consortium name="Ensembl"/>
        </authorList>
    </citation>
    <scope>IDENTIFICATION</scope>
</reference>
<dbReference type="GeneTree" id="ENSGT00940000163754"/>
<sequence>MLVRIWRKQNENMDPSCLVTTGQAGGGGPLVPIGHRLNTTAYLSIDRLQIVQNSAARLLTRSSRMSHITPILYSLHWLPINFRIKF</sequence>
<name>A0A8C9XVY9_SANLU</name>
<evidence type="ECO:0000313" key="1">
    <source>
        <dbReference type="Ensembl" id="ENSSLUP00000015864.1"/>
    </source>
</evidence>
<reference evidence="1" key="2">
    <citation type="submission" date="2025-09" db="UniProtKB">
        <authorList>
            <consortium name="Ensembl"/>
        </authorList>
    </citation>
    <scope>IDENTIFICATION</scope>
</reference>
<dbReference type="Ensembl" id="ENSSLUT00000016381.1">
    <property type="protein sequence ID" value="ENSSLUP00000015864.1"/>
    <property type="gene ID" value="ENSSLUG00000007471.1"/>
</dbReference>
<keyword evidence="2" id="KW-1185">Reference proteome</keyword>
<protein>
    <submittedName>
        <fullName evidence="1">Uncharacterized protein</fullName>
    </submittedName>
</protein>
<evidence type="ECO:0000313" key="2">
    <source>
        <dbReference type="Proteomes" id="UP000694568"/>
    </source>
</evidence>